<protein>
    <submittedName>
        <fullName evidence="5">Putative adenylate kinase</fullName>
    </submittedName>
</protein>
<dbReference type="InterPro" id="IPR000850">
    <property type="entry name" value="Adenylat/UMP-CMP_kin"/>
</dbReference>
<dbReference type="InterPro" id="IPR006259">
    <property type="entry name" value="Adenyl_kin_sub"/>
</dbReference>
<dbReference type="EMBL" id="KN556286">
    <property type="protein sequence ID" value="KHJ88191.1"/>
    <property type="molecule type" value="Genomic_DNA"/>
</dbReference>
<dbReference type="PROSITE" id="PS00113">
    <property type="entry name" value="ADENYLATE_KINASE"/>
    <property type="match status" value="1"/>
</dbReference>
<sequence length="216" mass="24111">MFRVLISGPAGSGKRTVAKMLLKEFDDFTHFSAGDFVRDHIQRGTEFGQRAASFVRKGELVPDSILNGLLLEQVRKAGNKAILDGYPRTLTQVKQIEEVTPLNLVAEIKVPKKVLIDRLSKQLVHPTSGRAYNLDFNPPKVEGKDDVTGEPLFKREDDVAEVVRRRIEVHDKTESKVVGYYRNQGICITVNGESSDVVFQAISEAITEMLKKRACG</sequence>
<dbReference type="OrthoDB" id="439792at2759"/>
<dbReference type="NCBIfam" id="TIGR01351">
    <property type="entry name" value="adk"/>
    <property type="match status" value="1"/>
</dbReference>
<dbReference type="InterPro" id="IPR007862">
    <property type="entry name" value="Adenylate_kinase_lid-dom"/>
</dbReference>
<reference evidence="5 6" key="1">
    <citation type="submission" date="2014-03" db="EMBL/GenBank/DDBJ databases">
        <title>Draft genome of the hookworm Oesophagostomum dentatum.</title>
        <authorList>
            <person name="Mitreva M."/>
        </authorList>
    </citation>
    <scope>NUCLEOTIDE SEQUENCE [LARGE SCALE GENOMIC DNA]</scope>
    <source>
        <strain evidence="5 6">OD-Hann</strain>
    </source>
</reference>
<keyword evidence="2" id="KW-0547">Nucleotide-binding</keyword>
<dbReference type="AlphaFoldDB" id="A0A0B1SWD3"/>
<dbReference type="CDD" id="cd01428">
    <property type="entry name" value="ADK"/>
    <property type="match status" value="1"/>
</dbReference>
<dbReference type="Pfam" id="PF00406">
    <property type="entry name" value="ADK"/>
    <property type="match status" value="1"/>
</dbReference>
<evidence type="ECO:0000256" key="2">
    <source>
        <dbReference type="ARBA" id="ARBA00022741"/>
    </source>
</evidence>
<evidence type="ECO:0000313" key="6">
    <source>
        <dbReference type="Proteomes" id="UP000053660"/>
    </source>
</evidence>
<dbReference type="HAMAP" id="MF_00235">
    <property type="entry name" value="Adenylate_kinase_Adk"/>
    <property type="match status" value="1"/>
</dbReference>
<evidence type="ECO:0000256" key="1">
    <source>
        <dbReference type="ARBA" id="ARBA00022679"/>
    </source>
</evidence>
<keyword evidence="3 5" id="KW-0418">Kinase</keyword>
<dbReference type="Pfam" id="PF05191">
    <property type="entry name" value="ADK_lid"/>
    <property type="match status" value="1"/>
</dbReference>
<dbReference type="PROSITE" id="PS50052">
    <property type="entry name" value="GUANYLATE_KINASE_2"/>
    <property type="match status" value="1"/>
</dbReference>
<dbReference type="GO" id="GO:0004017">
    <property type="term" value="F:AMP kinase activity"/>
    <property type="evidence" value="ECO:0007669"/>
    <property type="project" value="InterPro"/>
</dbReference>
<feature type="domain" description="Guanylate kinase-like" evidence="4">
    <location>
        <begin position="1"/>
        <end position="207"/>
    </location>
</feature>
<dbReference type="Proteomes" id="UP000053660">
    <property type="component" value="Unassembled WGS sequence"/>
</dbReference>
<proteinExistence type="inferred from homology"/>
<gene>
    <name evidence="5" type="ORF">OESDEN_12018</name>
</gene>
<dbReference type="SUPFAM" id="SSF52540">
    <property type="entry name" value="P-loop containing nucleoside triphosphate hydrolases"/>
    <property type="match status" value="1"/>
</dbReference>
<accession>A0A0B1SWD3</accession>
<evidence type="ECO:0000259" key="4">
    <source>
        <dbReference type="PROSITE" id="PS50052"/>
    </source>
</evidence>
<dbReference type="PANTHER" id="PTHR23359">
    <property type="entry name" value="NUCLEOTIDE KINASE"/>
    <property type="match status" value="1"/>
</dbReference>
<dbReference type="Gene3D" id="3.40.50.300">
    <property type="entry name" value="P-loop containing nucleotide triphosphate hydrolases"/>
    <property type="match status" value="1"/>
</dbReference>
<dbReference type="PRINTS" id="PR00094">
    <property type="entry name" value="ADENYLTKNASE"/>
</dbReference>
<keyword evidence="1" id="KW-0808">Transferase</keyword>
<dbReference type="InterPro" id="IPR033690">
    <property type="entry name" value="Adenylat_kinase_CS"/>
</dbReference>
<name>A0A0B1SWD3_OESDE</name>
<dbReference type="InterPro" id="IPR027417">
    <property type="entry name" value="P-loop_NTPase"/>
</dbReference>
<organism evidence="5 6">
    <name type="scientific">Oesophagostomum dentatum</name>
    <name type="common">Nodular worm</name>
    <dbReference type="NCBI Taxonomy" id="61180"/>
    <lineage>
        <taxon>Eukaryota</taxon>
        <taxon>Metazoa</taxon>
        <taxon>Ecdysozoa</taxon>
        <taxon>Nematoda</taxon>
        <taxon>Chromadorea</taxon>
        <taxon>Rhabditida</taxon>
        <taxon>Rhabditina</taxon>
        <taxon>Rhabditomorpha</taxon>
        <taxon>Strongyloidea</taxon>
        <taxon>Strongylidae</taxon>
        <taxon>Oesophagostomum</taxon>
    </lineage>
</organism>
<evidence type="ECO:0000256" key="3">
    <source>
        <dbReference type="ARBA" id="ARBA00022777"/>
    </source>
</evidence>
<keyword evidence="6" id="KW-1185">Reference proteome</keyword>
<evidence type="ECO:0000313" key="5">
    <source>
        <dbReference type="EMBL" id="KHJ88191.1"/>
    </source>
</evidence>
<dbReference type="InterPro" id="IPR008144">
    <property type="entry name" value="Guanylate_kin-like_dom"/>
</dbReference>
<dbReference type="GO" id="GO:0005524">
    <property type="term" value="F:ATP binding"/>
    <property type="evidence" value="ECO:0007669"/>
    <property type="project" value="InterPro"/>
</dbReference>